<keyword evidence="1" id="KW-1133">Transmembrane helix</keyword>
<organism evidence="2 3">
    <name type="scientific">Dyadobacter flavalbus</name>
    <dbReference type="NCBI Taxonomy" id="2579942"/>
    <lineage>
        <taxon>Bacteria</taxon>
        <taxon>Pseudomonadati</taxon>
        <taxon>Bacteroidota</taxon>
        <taxon>Cytophagia</taxon>
        <taxon>Cytophagales</taxon>
        <taxon>Spirosomataceae</taxon>
        <taxon>Dyadobacter</taxon>
    </lineage>
</organism>
<proteinExistence type="predicted"/>
<dbReference type="EMBL" id="VBSN01000073">
    <property type="protein sequence ID" value="KAA6431554.1"/>
    <property type="molecule type" value="Genomic_DNA"/>
</dbReference>
<evidence type="ECO:0000313" key="3">
    <source>
        <dbReference type="Proteomes" id="UP000323994"/>
    </source>
</evidence>
<dbReference type="Proteomes" id="UP000323994">
    <property type="component" value="Unassembled WGS sequence"/>
</dbReference>
<evidence type="ECO:0000256" key="1">
    <source>
        <dbReference type="SAM" id="Phobius"/>
    </source>
</evidence>
<keyword evidence="1" id="KW-0472">Membrane</keyword>
<gene>
    <name evidence="2" type="ORF">FEM33_24930</name>
</gene>
<keyword evidence="1" id="KW-0812">Transmembrane</keyword>
<sequence>MKNTAIDHSHIKGWGVDADPLDVPAYPMKRRTENDNKGMYWERPAHQVQTVEVLKSIERPDLTTVFGTSTPPSGLSGKIRRFAFKYSEASFAHWLPLILADRINMLEGIADDLRKGHIPNLIDELGVKSELKHNPAGFAKKVLVGVAVTALLVAWMRSGDQDED</sequence>
<keyword evidence="3" id="KW-1185">Reference proteome</keyword>
<protein>
    <submittedName>
        <fullName evidence="2">Uncharacterized protein</fullName>
    </submittedName>
</protein>
<accession>A0A5M8Q9C5</accession>
<reference evidence="2 3" key="1">
    <citation type="submission" date="2019-05" db="EMBL/GenBank/DDBJ databases">
        <authorList>
            <person name="Qu J.-H."/>
        </authorList>
    </citation>
    <scope>NUCLEOTIDE SEQUENCE [LARGE SCALE GENOMIC DNA]</scope>
    <source>
        <strain evidence="2 3">NS28</strain>
    </source>
</reference>
<feature type="transmembrane region" description="Helical" evidence="1">
    <location>
        <begin position="138"/>
        <end position="156"/>
    </location>
</feature>
<evidence type="ECO:0000313" key="2">
    <source>
        <dbReference type="EMBL" id="KAA6431554.1"/>
    </source>
</evidence>
<comment type="caution">
    <text evidence="2">The sequence shown here is derived from an EMBL/GenBank/DDBJ whole genome shotgun (WGS) entry which is preliminary data.</text>
</comment>
<dbReference type="RefSeq" id="WP_139014683.1">
    <property type="nucleotide sequence ID" value="NZ_VBSN01000073.1"/>
</dbReference>
<name>A0A5M8Q9C5_9BACT</name>
<dbReference type="AlphaFoldDB" id="A0A5M8Q9C5"/>
<dbReference type="OrthoDB" id="6021991at2"/>